<evidence type="ECO:0000313" key="2">
    <source>
        <dbReference type="Proteomes" id="UP000308600"/>
    </source>
</evidence>
<organism evidence="1 2">
    <name type="scientific">Pluteus cervinus</name>
    <dbReference type="NCBI Taxonomy" id="181527"/>
    <lineage>
        <taxon>Eukaryota</taxon>
        <taxon>Fungi</taxon>
        <taxon>Dikarya</taxon>
        <taxon>Basidiomycota</taxon>
        <taxon>Agaricomycotina</taxon>
        <taxon>Agaricomycetes</taxon>
        <taxon>Agaricomycetidae</taxon>
        <taxon>Agaricales</taxon>
        <taxon>Pluteineae</taxon>
        <taxon>Pluteaceae</taxon>
        <taxon>Pluteus</taxon>
    </lineage>
</organism>
<sequence>MAQMDKSRPLFYIDLYRNVVELIDPADRQTLTSLCLVCHNFYLESAPRLYHTFRYSQARTGKFSHMQHMRFLETVATSTRCAELVRSYSVFSSSGQPEVWNALPSLTNMVSLSMSYSEDAISPQHPIEQVLDKSAFPRLEFFAWNCVTKAEALCQFFQRHPGLRGIFIIWSPGDAEALPFPDTLPKLECLKGETPVITAFIVGRAVERVIWLAHQPSLASLPPETLGALRNVRHLVLKGPHWVMILSQIAQDLHRLEVLQLAKLKHWNMDMLISTIKMLPCIESMIVGDYRGVCGWSSDSHRFAVDIFKAGHSTLKYVYIKEEAGNRFYRRFFSKWALGDGDAQVLTVESVRILMEEHWIKEGVIESPSS</sequence>
<accession>A0ACD3A4D2</accession>
<keyword evidence="2" id="KW-1185">Reference proteome</keyword>
<reference evidence="1 2" key="1">
    <citation type="journal article" date="2019" name="Nat. Ecol. Evol.">
        <title>Megaphylogeny resolves global patterns of mushroom evolution.</title>
        <authorList>
            <person name="Varga T."/>
            <person name="Krizsan K."/>
            <person name="Foldi C."/>
            <person name="Dima B."/>
            <person name="Sanchez-Garcia M."/>
            <person name="Sanchez-Ramirez S."/>
            <person name="Szollosi G.J."/>
            <person name="Szarkandi J.G."/>
            <person name="Papp V."/>
            <person name="Albert L."/>
            <person name="Andreopoulos W."/>
            <person name="Angelini C."/>
            <person name="Antonin V."/>
            <person name="Barry K.W."/>
            <person name="Bougher N.L."/>
            <person name="Buchanan P."/>
            <person name="Buyck B."/>
            <person name="Bense V."/>
            <person name="Catcheside P."/>
            <person name="Chovatia M."/>
            <person name="Cooper J."/>
            <person name="Damon W."/>
            <person name="Desjardin D."/>
            <person name="Finy P."/>
            <person name="Geml J."/>
            <person name="Haridas S."/>
            <person name="Hughes K."/>
            <person name="Justo A."/>
            <person name="Karasinski D."/>
            <person name="Kautmanova I."/>
            <person name="Kiss B."/>
            <person name="Kocsube S."/>
            <person name="Kotiranta H."/>
            <person name="LaButti K.M."/>
            <person name="Lechner B.E."/>
            <person name="Liimatainen K."/>
            <person name="Lipzen A."/>
            <person name="Lukacs Z."/>
            <person name="Mihaltcheva S."/>
            <person name="Morgado L.N."/>
            <person name="Niskanen T."/>
            <person name="Noordeloos M.E."/>
            <person name="Ohm R.A."/>
            <person name="Ortiz-Santana B."/>
            <person name="Ovrebo C."/>
            <person name="Racz N."/>
            <person name="Riley R."/>
            <person name="Savchenko A."/>
            <person name="Shiryaev A."/>
            <person name="Soop K."/>
            <person name="Spirin V."/>
            <person name="Szebenyi C."/>
            <person name="Tomsovsky M."/>
            <person name="Tulloss R.E."/>
            <person name="Uehling J."/>
            <person name="Grigoriev I.V."/>
            <person name="Vagvolgyi C."/>
            <person name="Papp T."/>
            <person name="Martin F.M."/>
            <person name="Miettinen O."/>
            <person name="Hibbett D.S."/>
            <person name="Nagy L.G."/>
        </authorList>
    </citation>
    <scope>NUCLEOTIDE SEQUENCE [LARGE SCALE GENOMIC DNA]</scope>
    <source>
        <strain evidence="1 2">NL-1719</strain>
    </source>
</reference>
<dbReference type="EMBL" id="ML208739">
    <property type="protein sequence ID" value="TFK60728.1"/>
    <property type="molecule type" value="Genomic_DNA"/>
</dbReference>
<gene>
    <name evidence="1" type="ORF">BDN72DRAFT_850281</name>
</gene>
<dbReference type="Proteomes" id="UP000308600">
    <property type="component" value="Unassembled WGS sequence"/>
</dbReference>
<protein>
    <submittedName>
        <fullName evidence="1">Uncharacterized protein</fullName>
    </submittedName>
</protein>
<proteinExistence type="predicted"/>
<evidence type="ECO:0000313" key="1">
    <source>
        <dbReference type="EMBL" id="TFK60728.1"/>
    </source>
</evidence>
<name>A0ACD3A4D2_9AGAR</name>